<protein>
    <submittedName>
        <fullName evidence="1">Uncharacterized protein</fullName>
    </submittedName>
</protein>
<accession>A0AAN6WNA5</accession>
<proteinExistence type="predicted"/>
<gene>
    <name evidence="1" type="ORF">QBC35DRAFT_391007</name>
</gene>
<keyword evidence="2" id="KW-1185">Reference proteome</keyword>
<reference evidence="1" key="1">
    <citation type="journal article" date="2023" name="Mol. Phylogenet. Evol.">
        <title>Genome-scale phylogeny and comparative genomics of the fungal order Sordariales.</title>
        <authorList>
            <person name="Hensen N."/>
            <person name="Bonometti L."/>
            <person name="Westerberg I."/>
            <person name="Brannstrom I.O."/>
            <person name="Guillou S."/>
            <person name="Cros-Aarteil S."/>
            <person name="Calhoun S."/>
            <person name="Haridas S."/>
            <person name="Kuo A."/>
            <person name="Mondo S."/>
            <person name="Pangilinan J."/>
            <person name="Riley R."/>
            <person name="LaButti K."/>
            <person name="Andreopoulos B."/>
            <person name="Lipzen A."/>
            <person name="Chen C."/>
            <person name="Yan M."/>
            <person name="Daum C."/>
            <person name="Ng V."/>
            <person name="Clum A."/>
            <person name="Steindorff A."/>
            <person name="Ohm R.A."/>
            <person name="Martin F."/>
            <person name="Silar P."/>
            <person name="Natvig D.O."/>
            <person name="Lalanne C."/>
            <person name="Gautier V."/>
            <person name="Ament-Velasquez S.L."/>
            <person name="Kruys A."/>
            <person name="Hutchinson M.I."/>
            <person name="Powell A.J."/>
            <person name="Barry K."/>
            <person name="Miller A.N."/>
            <person name="Grigoriev I.V."/>
            <person name="Debuchy R."/>
            <person name="Gladieux P."/>
            <person name="Hiltunen Thoren M."/>
            <person name="Johannesson H."/>
        </authorList>
    </citation>
    <scope>NUCLEOTIDE SEQUENCE</scope>
    <source>
        <strain evidence="1">PSN309</strain>
    </source>
</reference>
<sequence length="184" mass="20584">MIAEWGRAVDYMSPAITPNRLELVLVCDTDENNSEAARLAIAPLLSLPRLANCHVRLSRKPNPQLQGIAEDAVHQARGINHLPTTTSKVKSASTTPSLTSRFLDLPRELRQHILEYTDLVTPWTEGTWSRHDRKAKKFSVCHIGCADDFPPRDPCPPRIHNGCQFFKCWTSPGGARTGCFCPQR</sequence>
<name>A0AAN6WNA5_9PEZI</name>
<evidence type="ECO:0000313" key="1">
    <source>
        <dbReference type="EMBL" id="KAK4184768.1"/>
    </source>
</evidence>
<evidence type="ECO:0000313" key="2">
    <source>
        <dbReference type="Proteomes" id="UP001302126"/>
    </source>
</evidence>
<reference evidence="1" key="2">
    <citation type="submission" date="2023-05" db="EMBL/GenBank/DDBJ databases">
        <authorList>
            <consortium name="Lawrence Berkeley National Laboratory"/>
            <person name="Steindorff A."/>
            <person name="Hensen N."/>
            <person name="Bonometti L."/>
            <person name="Westerberg I."/>
            <person name="Brannstrom I.O."/>
            <person name="Guillou S."/>
            <person name="Cros-Aarteil S."/>
            <person name="Calhoun S."/>
            <person name="Haridas S."/>
            <person name="Kuo A."/>
            <person name="Mondo S."/>
            <person name="Pangilinan J."/>
            <person name="Riley R."/>
            <person name="Labutti K."/>
            <person name="Andreopoulos B."/>
            <person name="Lipzen A."/>
            <person name="Chen C."/>
            <person name="Yanf M."/>
            <person name="Daum C."/>
            <person name="Ng V."/>
            <person name="Clum A."/>
            <person name="Ohm R."/>
            <person name="Martin F."/>
            <person name="Silar P."/>
            <person name="Natvig D."/>
            <person name="Lalanne C."/>
            <person name="Gautier V."/>
            <person name="Ament-Velasquez S.L."/>
            <person name="Kruys A."/>
            <person name="Hutchinson M.I."/>
            <person name="Powell A.J."/>
            <person name="Barry K."/>
            <person name="Miller A.N."/>
            <person name="Grigoriev I.V."/>
            <person name="Debuchy R."/>
            <person name="Gladieux P."/>
            <person name="Thoren M.H."/>
            <person name="Johannesson H."/>
        </authorList>
    </citation>
    <scope>NUCLEOTIDE SEQUENCE</scope>
    <source>
        <strain evidence="1">PSN309</strain>
    </source>
</reference>
<comment type="caution">
    <text evidence="1">The sequence shown here is derived from an EMBL/GenBank/DDBJ whole genome shotgun (WGS) entry which is preliminary data.</text>
</comment>
<dbReference type="EMBL" id="MU864475">
    <property type="protein sequence ID" value="KAK4184768.1"/>
    <property type="molecule type" value="Genomic_DNA"/>
</dbReference>
<dbReference type="AlphaFoldDB" id="A0AAN6WNA5"/>
<organism evidence="1 2">
    <name type="scientific">Podospora australis</name>
    <dbReference type="NCBI Taxonomy" id="1536484"/>
    <lineage>
        <taxon>Eukaryota</taxon>
        <taxon>Fungi</taxon>
        <taxon>Dikarya</taxon>
        <taxon>Ascomycota</taxon>
        <taxon>Pezizomycotina</taxon>
        <taxon>Sordariomycetes</taxon>
        <taxon>Sordariomycetidae</taxon>
        <taxon>Sordariales</taxon>
        <taxon>Podosporaceae</taxon>
        <taxon>Podospora</taxon>
    </lineage>
</organism>
<dbReference type="Proteomes" id="UP001302126">
    <property type="component" value="Unassembled WGS sequence"/>
</dbReference>